<evidence type="ECO:0000256" key="1">
    <source>
        <dbReference type="ARBA" id="ARBA00022679"/>
    </source>
</evidence>
<dbReference type="Pfam" id="PF02734">
    <property type="entry name" value="Dak2"/>
    <property type="match status" value="1"/>
</dbReference>
<name>A0ABT4YVT7_9VIBR</name>
<keyword evidence="1" id="KW-0808">Transferase</keyword>
<evidence type="ECO:0000259" key="3">
    <source>
        <dbReference type="PROSITE" id="PS51480"/>
    </source>
</evidence>
<feature type="domain" description="DhaL" evidence="3">
    <location>
        <begin position="4"/>
        <end position="203"/>
    </location>
</feature>
<sequence length="211" mass="22553">MNNRDTTRMMAFVSKGMVASEPMLTKCDQIIGDGDHGLGIERGFQNVEIYLDDNFTAKDVGDVLGKIGMKLMSTMGGASGAIFGTLFRSGGKAIAGEIELTTPVFARFLEAGLEGVFKRGGASEGDKTMIDALAPAMRRAKELGDMDFHQAIPLIFESAEQGVEQTKDMIATTGKAKTLGERSLGHPDPGAISMSLIFKFMAEYSQLEVAA</sequence>
<dbReference type="Gene3D" id="1.25.40.340">
    <property type="match status" value="1"/>
</dbReference>
<evidence type="ECO:0000313" key="5">
    <source>
        <dbReference type="Proteomes" id="UP001210678"/>
    </source>
</evidence>
<protein>
    <submittedName>
        <fullName evidence="4">Dihydroxyacetone kinase subunit DhaL</fullName>
    </submittedName>
</protein>
<dbReference type="NCBIfam" id="TIGR02365">
    <property type="entry name" value="dha_L_ycgS"/>
    <property type="match status" value="1"/>
</dbReference>
<dbReference type="GO" id="GO:0016301">
    <property type="term" value="F:kinase activity"/>
    <property type="evidence" value="ECO:0007669"/>
    <property type="project" value="UniProtKB-KW"/>
</dbReference>
<dbReference type="InterPro" id="IPR004007">
    <property type="entry name" value="DhaL_dom"/>
</dbReference>
<organism evidence="4 5">
    <name type="scientific">Vibrio algarum</name>
    <dbReference type="NCBI Taxonomy" id="3020714"/>
    <lineage>
        <taxon>Bacteria</taxon>
        <taxon>Pseudomonadati</taxon>
        <taxon>Pseudomonadota</taxon>
        <taxon>Gammaproteobacteria</taxon>
        <taxon>Vibrionales</taxon>
        <taxon>Vibrionaceae</taxon>
        <taxon>Vibrio</taxon>
    </lineage>
</organism>
<accession>A0ABT4YVT7</accession>
<dbReference type="InterPro" id="IPR050861">
    <property type="entry name" value="Dihydroxyacetone_Kinase"/>
</dbReference>
<dbReference type="EMBL" id="JAQLOI010000003">
    <property type="protein sequence ID" value="MDB1125507.1"/>
    <property type="molecule type" value="Genomic_DNA"/>
</dbReference>
<dbReference type="PANTHER" id="PTHR28629:SF4">
    <property type="entry name" value="TRIOKINASE_FMN CYCLASE"/>
    <property type="match status" value="1"/>
</dbReference>
<evidence type="ECO:0000313" key="4">
    <source>
        <dbReference type="EMBL" id="MDB1125507.1"/>
    </source>
</evidence>
<proteinExistence type="predicted"/>
<dbReference type="SMART" id="SM01120">
    <property type="entry name" value="Dak2"/>
    <property type="match status" value="1"/>
</dbReference>
<dbReference type="RefSeq" id="WP_272139285.1">
    <property type="nucleotide sequence ID" value="NZ_JAQLOI010000003.1"/>
</dbReference>
<keyword evidence="5" id="KW-1185">Reference proteome</keyword>
<gene>
    <name evidence="4" type="primary">dhaL</name>
    <name evidence="4" type="ORF">PGX00_18330</name>
</gene>
<dbReference type="Proteomes" id="UP001210678">
    <property type="component" value="Unassembled WGS sequence"/>
</dbReference>
<dbReference type="PROSITE" id="PS51480">
    <property type="entry name" value="DHAL"/>
    <property type="match status" value="1"/>
</dbReference>
<reference evidence="4 5" key="1">
    <citation type="submission" date="2023-01" db="EMBL/GenBank/DDBJ databases">
        <title>Vibrio sp. KJ40-1 sp.nov, isolated from marine algae.</title>
        <authorList>
            <person name="Butt M."/>
            <person name="Kim J.M.J."/>
            <person name="Jeon C.O.C."/>
        </authorList>
    </citation>
    <scope>NUCLEOTIDE SEQUENCE [LARGE SCALE GENOMIC DNA]</scope>
    <source>
        <strain evidence="4 5">KJ40-1</strain>
    </source>
</reference>
<dbReference type="InterPro" id="IPR036117">
    <property type="entry name" value="DhaL_dom_sf"/>
</dbReference>
<dbReference type="InterPro" id="IPR012737">
    <property type="entry name" value="DhaK_L_YcgS"/>
</dbReference>
<comment type="caution">
    <text evidence="4">The sequence shown here is derived from an EMBL/GenBank/DDBJ whole genome shotgun (WGS) entry which is preliminary data.</text>
</comment>
<dbReference type="SUPFAM" id="SSF101473">
    <property type="entry name" value="DhaL-like"/>
    <property type="match status" value="1"/>
</dbReference>
<evidence type="ECO:0000256" key="2">
    <source>
        <dbReference type="ARBA" id="ARBA00022777"/>
    </source>
</evidence>
<dbReference type="PANTHER" id="PTHR28629">
    <property type="entry name" value="TRIOKINASE/FMN CYCLASE"/>
    <property type="match status" value="1"/>
</dbReference>
<keyword evidence="2 4" id="KW-0418">Kinase</keyword>